<sequence length="45" mass="4467">MRAKKKVITAIAAAIFAAYALLATGCSKTMGGDAITPEVTAVPSG</sequence>
<evidence type="ECO:0000256" key="1">
    <source>
        <dbReference type="SAM" id="SignalP"/>
    </source>
</evidence>
<dbReference type="EMBL" id="BRZI01000012">
    <property type="protein sequence ID" value="GLD30266.1"/>
    <property type="molecule type" value="Genomic_DNA"/>
</dbReference>
<gene>
    <name evidence="3" type="ORF">Mkiyose1413_21490</name>
    <name evidence="2" type="ORF">SRL2020028_12710</name>
</gene>
<evidence type="ECO:0000313" key="3">
    <source>
        <dbReference type="EMBL" id="GLD30266.1"/>
    </source>
</evidence>
<comment type="caution">
    <text evidence="3">The sequence shown here is derived from an EMBL/GenBank/DDBJ whole genome shotgun (WGS) entry which is preliminary data.</text>
</comment>
<evidence type="ECO:0008006" key="5">
    <source>
        <dbReference type="Google" id="ProtNLM"/>
    </source>
</evidence>
<accession>A0A9P3Q5Z8</accession>
<dbReference type="EMBL" id="BRXE01000008">
    <property type="protein sequence ID" value="GLB82015.1"/>
    <property type="molecule type" value="Genomic_DNA"/>
</dbReference>
<dbReference type="PROSITE" id="PS51257">
    <property type="entry name" value="PROKAR_LIPOPROTEIN"/>
    <property type="match status" value="1"/>
</dbReference>
<organism evidence="3 4">
    <name type="scientific">Mycobacterium kiyosense</name>
    <dbReference type="NCBI Taxonomy" id="2871094"/>
    <lineage>
        <taxon>Bacteria</taxon>
        <taxon>Bacillati</taxon>
        <taxon>Actinomycetota</taxon>
        <taxon>Actinomycetes</taxon>
        <taxon>Mycobacteriales</taxon>
        <taxon>Mycobacteriaceae</taxon>
        <taxon>Mycobacterium</taxon>
    </lineage>
</organism>
<keyword evidence="4" id="KW-1185">Reference proteome</keyword>
<feature type="signal peptide" evidence="1">
    <location>
        <begin position="1"/>
        <end position="22"/>
    </location>
</feature>
<dbReference type="Proteomes" id="UP001064782">
    <property type="component" value="Unassembled WGS sequence"/>
</dbReference>
<keyword evidence="1" id="KW-0732">Signal</keyword>
<dbReference type="AlphaFoldDB" id="A0A9P3Q5Z8"/>
<protein>
    <recommendedName>
        <fullName evidence="5">ABC transporter substrate-binding protein</fullName>
    </recommendedName>
</protein>
<proteinExistence type="predicted"/>
<dbReference type="Proteomes" id="UP001165663">
    <property type="component" value="Unassembled WGS sequence"/>
</dbReference>
<dbReference type="GeneID" id="83629996"/>
<evidence type="ECO:0000313" key="2">
    <source>
        <dbReference type="EMBL" id="GLB82015.1"/>
    </source>
</evidence>
<dbReference type="RefSeq" id="WP_236981676.1">
    <property type="nucleotide sequence ID" value="NZ_BRXE01000008.1"/>
</dbReference>
<name>A0A9P3Q5Z8_9MYCO</name>
<feature type="chain" id="PRO_5040393926" description="ABC transporter substrate-binding protein" evidence="1">
    <location>
        <begin position="23"/>
        <end position="45"/>
    </location>
</feature>
<evidence type="ECO:0000313" key="4">
    <source>
        <dbReference type="Proteomes" id="UP001064782"/>
    </source>
</evidence>
<reference evidence="3" key="1">
    <citation type="submission" date="2022-08" db="EMBL/GenBank/DDBJ databases">
        <title>Mycobacterium kiyosense sp. nov., scotochromogenic slow-glowing species isolated from respiratory specimens.</title>
        <authorList>
            <person name="Fukano H."/>
            <person name="Kazumi Y."/>
            <person name="Sakagami N."/>
            <person name="Ato M."/>
            <person name="Mitarai S."/>
            <person name="Hoshino Y."/>
        </authorList>
    </citation>
    <scope>NUCLEOTIDE SEQUENCE</scope>
    <source>
        <strain evidence="3">1413</strain>
        <strain evidence="2">SRL2020-028</strain>
    </source>
</reference>